<dbReference type="PANTHER" id="PTHR21064:SF6">
    <property type="entry name" value="AMINOGLYCOSIDE PHOSPHOTRANSFERASE DOMAIN-CONTAINING PROTEIN"/>
    <property type="match status" value="1"/>
</dbReference>
<dbReference type="InterPro" id="IPR002575">
    <property type="entry name" value="Aminoglycoside_PTrfase"/>
</dbReference>
<dbReference type="AlphaFoldDB" id="A0A656GHB7"/>
<dbReference type="Proteomes" id="UP000003465">
    <property type="component" value="Unassembled WGS sequence"/>
</dbReference>
<gene>
    <name evidence="3" type="ORF">PSYMO_27084</name>
</gene>
<dbReference type="EMBL" id="AEAG01001067">
    <property type="protein sequence ID" value="EGH24921.1"/>
    <property type="molecule type" value="Genomic_DNA"/>
</dbReference>
<dbReference type="Pfam" id="PF01636">
    <property type="entry name" value="APH"/>
    <property type="match status" value="1"/>
</dbReference>
<comment type="caution">
    <text evidence="3">The sequence shown here is derived from an EMBL/GenBank/DDBJ whole genome shotgun (WGS) entry which is preliminary data.</text>
</comment>
<comment type="similarity">
    <text evidence="1">Belongs to the pseudomonas-type ThrB family.</text>
</comment>
<feature type="domain" description="Aminoglycoside phosphotransferase" evidence="2">
    <location>
        <begin position="36"/>
        <end position="125"/>
    </location>
</feature>
<dbReference type="InterPro" id="IPR011009">
    <property type="entry name" value="Kinase-like_dom_sf"/>
</dbReference>
<evidence type="ECO:0000313" key="4">
    <source>
        <dbReference type="Proteomes" id="UP000003465"/>
    </source>
</evidence>
<dbReference type="SUPFAM" id="SSF56112">
    <property type="entry name" value="Protein kinase-like (PK-like)"/>
    <property type="match status" value="1"/>
</dbReference>
<dbReference type="GO" id="GO:0019202">
    <property type="term" value="F:amino acid kinase activity"/>
    <property type="evidence" value="ECO:0007669"/>
    <property type="project" value="TreeGrafter"/>
</dbReference>
<evidence type="ECO:0000259" key="2">
    <source>
        <dbReference type="Pfam" id="PF01636"/>
    </source>
</evidence>
<organism evidence="3 4">
    <name type="scientific">Pseudomonas amygdali pv. mori str. 301020</name>
    <dbReference type="NCBI Taxonomy" id="629261"/>
    <lineage>
        <taxon>Bacteria</taxon>
        <taxon>Pseudomonadati</taxon>
        <taxon>Pseudomonadota</taxon>
        <taxon>Gammaproteobacteria</taxon>
        <taxon>Pseudomonadales</taxon>
        <taxon>Pseudomonadaceae</taxon>
        <taxon>Pseudomonas</taxon>
        <taxon>Pseudomonas amygdali</taxon>
    </lineage>
</organism>
<feature type="non-terminal residue" evidence="3">
    <location>
        <position position="125"/>
    </location>
</feature>
<reference evidence="3 4" key="1">
    <citation type="journal article" date="2011" name="PLoS Pathog.">
        <title>Dynamic evolution of pathogenicity revealed by sequencing and comparative genomics of 19 Pseudomonas syringae isolates.</title>
        <authorList>
            <person name="Baltrus D.A."/>
            <person name="Nishimura M.T."/>
            <person name="Romanchuk A."/>
            <person name="Chang J.H."/>
            <person name="Mukhtar M.S."/>
            <person name="Cherkis K."/>
            <person name="Roach J."/>
            <person name="Grant S.R."/>
            <person name="Jones C.D."/>
            <person name="Dangl J.L."/>
        </authorList>
    </citation>
    <scope>NUCLEOTIDE SEQUENCE [LARGE SCALE GENOMIC DNA]</scope>
    <source>
        <strain evidence="3 4">301020</strain>
    </source>
</reference>
<name>A0A656GHB7_PSEA0</name>
<protein>
    <recommendedName>
        <fullName evidence="2">Aminoglycoside phosphotransferase domain-containing protein</fullName>
    </recommendedName>
</protein>
<evidence type="ECO:0000256" key="1">
    <source>
        <dbReference type="ARBA" id="ARBA00038240"/>
    </source>
</evidence>
<dbReference type="Gene3D" id="3.30.200.20">
    <property type="entry name" value="Phosphorylase Kinase, domain 1"/>
    <property type="match status" value="1"/>
</dbReference>
<dbReference type="PANTHER" id="PTHR21064">
    <property type="entry name" value="AMINOGLYCOSIDE PHOSPHOTRANSFERASE DOMAIN-CONTAINING PROTEIN-RELATED"/>
    <property type="match status" value="1"/>
</dbReference>
<proteinExistence type="inferred from homology"/>
<dbReference type="InterPro" id="IPR050249">
    <property type="entry name" value="Pseudomonas-type_ThrB"/>
</dbReference>
<accession>A0A656GHB7</accession>
<evidence type="ECO:0000313" key="3">
    <source>
        <dbReference type="EMBL" id="EGH24921.1"/>
    </source>
</evidence>
<sequence>MPLATLIRRSSLPCPEVSVDQALQLLAQHYGLSGTLKALGSQQDRNFLLETDTRRYVLKICHGAYSSTELNAQHAALQHLSNHSAVGVPGVVGANDGGQLLSIRIDGQAMHVRLLEFIDGQSLGH</sequence>